<evidence type="ECO:0000313" key="2">
    <source>
        <dbReference type="EMBL" id="GAH09603.1"/>
    </source>
</evidence>
<dbReference type="GO" id="GO:0006260">
    <property type="term" value="P:DNA replication"/>
    <property type="evidence" value="ECO:0007669"/>
    <property type="project" value="InterPro"/>
</dbReference>
<dbReference type="Pfam" id="PF03833">
    <property type="entry name" value="PolC_DP2_N"/>
    <property type="match status" value="1"/>
</dbReference>
<name>X1ELS3_9ZZZZ</name>
<proteinExistence type="predicted"/>
<feature type="non-terminal residue" evidence="2">
    <location>
        <position position="135"/>
    </location>
</feature>
<comment type="caution">
    <text evidence="2">The sequence shown here is derived from an EMBL/GenBank/DDBJ whole genome shotgun (WGS) entry which is preliminary data.</text>
</comment>
<accession>X1ELS3</accession>
<organism evidence="2">
    <name type="scientific">marine sediment metagenome</name>
    <dbReference type="NCBI Taxonomy" id="412755"/>
    <lineage>
        <taxon>unclassified sequences</taxon>
        <taxon>metagenomes</taxon>
        <taxon>ecological metagenomes</taxon>
    </lineage>
</organism>
<dbReference type="InterPro" id="IPR004475">
    <property type="entry name" value="PolC_DP2"/>
</dbReference>
<dbReference type="GO" id="GO:0003677">
    <property type="term" value="F:DNA binding"/>
    <property type="evidence" value="ECO:0007669"/>
    <property type="project" value="InterPro"/>
</dbReference>
<evidence type="ECO:0000259" key="1">
    <source>
        <dbReference type="Pfam" id="PF03833"/>
    </source>
</evidence>
<dbReference type="InterPro" id="IPR016033">
    <property type="entry name" value="PolC_DP2_N"/>
</dbReference>
<sequence length="135" mass="14985">MVEMNKEIENYFVSIQNQVDHCYSIAEKARSKGFDPEKYVESPQAKDLAGRVEKLVGPEGIAEAIRNLKKIGLNDDEIVFKVVTDILDKKVGNIESLEERVERAIRAGLAIKTMGVVSAPLEGISKILIRKDQSG</sequence>
<reference evidence="2" key="1">
    <citation type="journal article" date="2014" name="Front. Microbiol.">
        <title>High frequency of phylogenetically diverse reductive dehalogenase-homologous genes in deep subseafloor sedimentary metagenomes.</title>
        <authorList>
            <person name="Kawai M."/>
            <person name="Futagami T."/>
            <person name="Toyoda A."/>
            <person name="Takaki Y."/>
            <person name="Nishi S."/>
            <person name="Hori S."/>
            <person name="Arai W."/>
            <person name="Tsubouchi T."/>
            <person name="Morono Y."/>
            <person name="Uchiyama I."/>
            <person name="Ito T."/>
            <person name="Fujiyama A."/>
            <person name="Inagaki F."/>
            <person name="Takami H."/>
        </authorList>
    </citation>
    <scope>NUCLEOTIDE SEQUENCE</scope>
    <source>
        <strain evidence="2">Expedition CK06-06</strain>
    </source>
</reference>
<dbReference type="AlphaFoldDB" id="X1ELS3"/>
<gene>
    <name evidence="2" type="ORF">S01H4_59585</name>
</gene>
<feature type="domain" description="DNA polymerase II large subunit DP2 N-terminal" evidence="1">
    <location>
        <begin position="10"/>
        <end position="134"/>
    </location>
</feature>
<dbReference type="PANTHER" id="PTHR42210:SF1">
    <property type="entry name" value="DNA POLYMERASE II LARGE SUBUNIT"/>
    <property type="match status" value="1"/>
</dbReference>
<dbReference type="PANTHER" id="PTHR42210">
    <property type="entry name" value="DNA POLYMERASE II LARGE SUBUNIT"/>
    <property type="match status" value="1"/>
</dbReference>
<protein>
    <recommendedName>
        <fullName evidence="1">DNA polymerase II large subunit DP2 N-terminal domain-containing protein</fullName>
    </recommendedName>
</protein>
<dbReference type="EMBL" id="BART01034968">
    <property type="protein sequence ID" value="GAH09603.1"/>
    <property type="molecule type" value="Genomic_DNA"/>
</dbReference>
<dbReference type="GO" id="GO:0003887">
    <property type="term" value="F:DNA-directed DNA polymerase activity"/>
    <property type="evidence" value="ECO:0007669"/>
    <property type="project" value="InterPro"/>
</dbReference>